<reference evidence="2 3" key="1">
    <citation type="journal article" date="2024" name="bioRxiv">
        <title>A reference genome for Trichogramma kaykai: A tiny desert-dwelling parasitoid wasp with competing sex-ratio distorters.</title>
        <authorList>
            <person name="Culotta J."/>
            <person name="Lindsey A.R."/>
        </authorList>
    </citation>
    <scope>NUCLEOTIDE SEQUENCE [LARGE SCALE GENOMIC DNA]</scope>
    <source>
        <strain evidence="2 3">KSX58</strain>
    </source>
</reference>
<name>A0ABD2XEM0_9HYME</name>
<keyword evidence="3" id="KW-1185">Reference proteome</keyword>
<dbReference type="Proteomes" id="UP001627154">
    <property type="component" value="Unassembled WGS sequence"/>
</dbReference>
<gene>
    <name evidence="2" type="ORF">TKK_004236</name>
</gene>
<evidence type="ECO:0000313" key="3">
    <source>
        <dbReference type="Proteomes" id="UP001627154"/>
    </source>
</evidence>
<dbReference type="EMBL" id="JBJJXI010000032">
    <property type="protein sequence ID" value="KAL3403106.1"/>
    <property type="molecule type" value="Genomic_DNA"/>
</dbReference>
<sequence>MFFDTDEFLAVLDITPSAWNIQHFQISIDFPCSSLPLTLPLDGKYLNLRIPASGKLICKSYWRYYGSGSSRRTTTTTTTSETRLQEHRQKSQARYMEAEHGTNYARSTTRSSAFGHRVLLILINYISWVCI</sequence>
<feature type="region of interest" description="Disordered" evidence="1">
    <location>
        <begin position="69"/>
        <end position="88"/>
    </location>
</feature>
<comment type="caution">
    <text evidence="2">The sequence shown here is derived from an EMBL/GenBank/DDBJ whole genome shotgun (WGS) entry which is preliminary data.</text>
</comment>
<proteinExistence type="predicted"/>
<accession>A0ABD2XEM0</accession>
<dbReference type="AlphaFoldDB" id="A0ABD2XEM0"/>
<evidence type="ECO:0000256" key="1">
    <source>
        <dbReference type="SAM" id="MobiDB-lite"/>
    </source>
</evidence>
<feature type="compositionally biased region" description="Low complexity" evidence="1">
    <location>
        <begin position="69"/>
        <end position="82"/>
    </location>
</feature>
<organism evidence="2 3">
    <name type="scientific">Trichogramma kaykai</name>
    <dbReference type="NCBI Taxonomy" id="54128"/>
    <lineage>
        <taxon>Eukaryota</taxon>
        <taxon>Metazoa</taxon>
        <taxon>Ecdysozoa</taxon>
        <taxon>Arthropoda</taxon>
        <taxon>Hexapoda</taxon>
        <taxon>Insecta</taxon>
        <taxon>Pterygota</taxon>
        <taxon>Neoptera</taxon>
        <taxon>Endopterygota</taxon>
        <taxon>Hymenoptera</taxon>
        <taxon>Apocrita</taxon>
        <taxon>Proctotrupomorpha</taxon>
        <taxon>Chalcidoidea</taxon>
        <taxon>Trichogrammatidae</taxon>
        <taxon>Trichogramma</taxon>
    </lineage>
</organism>
<protein>
    <submittedName>
        <fullName evidence="2">Uncharacterized protein</fullName>
    </submittedName>
</protein>
<evidence type="ECO:0000313" key="2">
    <source>
        <dbReference type="EMBL" id="KAL3403106.1"/>
    </source>
</evidence>